<dbReference type="AlphaFoldDB" id="A0A0F9PE86"/>
<reference evidence="1" key="1">
    <citation type="journal article" date="2015" name="Nature">
        <title>Complex archaea that bridge the gap between prokaryotes and eukaryotes.</title>
        <authorList>
            <person name="Spang A."/>
            <person name="Saw J.H."/>
            <person name="Jorgensen S.L."/>
            <person name="Zaremba-Niedzwiedzka K."/>
            <person name="Martijn J."/>
            <person name="Lind A.E."/>
            <person name="van Eijk R."/>
            <person name="Schleper C."/>
            <person name="Guy L."/>
            <person name="Ettema T.J."/>
        </authorList>
    </citation>
    <scope>NUCLEOTIDE SEQUENCE</scope>
</reference>
<evidence type="ECO:0000313" key="1">
    <source>
        <dbReference type="EMBL" id="KKM91682.1"/>
    </source>
</evidence>
<organism evidence="1">
    <name type="scientific">marine sediment metagenome</name>
    <dbReference type="NCBI Taxonomy" id="412755"/>
    <lineage>
        <taxon>unclassified sequences</taxon>
        <taxon>metagenomes</taxon>
        <taxon>ecological metagenomes</taxon>
    </lineage>
</organism>
<gene>
    <name evidence="1" type="ORF">LCGC14_1226130</name>
</gene>
<protein>
    <submittedName>
        <fullName evidence="1">Uncharacterized protein</fullName>
    </submittedName>
</protein>
<sequence length="318" mass="37344">MIFLFLDDRIFSDIARDLKTMNEVEELSRLDEKSLPPLKPILLDDLHQNVLKNLYLELGTGPVLYLLSPSYSVMSPTPNETINDFISAKENLLNYLKEYIVQNLAVYSVLLNVNSYFAEQNSCLVLARLRERDSGGRRFEIKFYTHSLRELLSNYRDKIYIGRDFIDLFHFKRKYLGVKEIIVSAKDQYEVLLDKAEEKLSEPLEYKSFFQEIKESASELQSESFAILQSLPPYLDFNKLKSKDLIEINAQYRTINHFLIELTDVVAEFENLLRFKKETSFVRYVTKYKKDLANAISFFNIRVNGSLTDKIHNMRVRH</sequence>
<name>A0A0F9PE86_9ZZZZ</name>
<comment type="caution">
    <text evidence="1">The sequence shown here is derived from an EMBL/GenBank/DDBJ whole genome shotgun (WGS) entry which is preliminary data.</text>
</comment>
<accession>A0A0F9PE86</accession>
<dbReference type="EMBL" id="LAZR01006501">
    <property type="protein sequence ID" value="KKM91682.1"/>
    <property type="molecule type" value="Genomic_DNA"/>
</dbReference>
<proteinExistence type="predicted"/>